<feature type="compositionally biased region" description="Basic and acidic residues" evidence="1">
    <location>
        <begin position="52"/>
        <end position="63"/>
    </location>
</feature>
<keyword evidence="3" id="KW-1185">Reference proteome</keyword>
<organism evidence="2 3">
    <name type="scientific">Urochloa decumbens</name>
    <dbReference type="NCBI Taxonomy" id="240449"/>
    <lineage>
        <taxon>Eukaryota</taxon>
        <taxon>Viridiplantae</taxon>
        <taxon>Streptophyta</taxon>
        <taxon>Embryophyta</taxon>
        <taxon>Tracheophyta</taxon>
        <taxon>Spermatophyta</taxon>
        <taxon>Magnoliopsida</taxon>
        <taxon>Liliopsida</taxon>
        <taxon>Poales</taxon>
        <taxon>Poaceae</taxon>
        <taxon>PACMAD clade</taxon>
        <taxon>Panicoideae</taxon>
        <taxon>Panicodae</taxon>
        <taxon>Paniceae</taxon>
        <taxon>Melinidinae</taxon>
        <taxon>Urochloa</taxon>
    </lineage>
</organism>
<evidence type="ECO:0000256" key="1">
    <source>
        <dbReference type="SAM" id="MobiDB-lite"/>
    </source>
</evidence>
<dbReference type="InterPro" id="IPR053057">
    <property type="entry name" value="XLG_GTP-binding"/>
</dbReference>
<name>A0ABC9D925_9POAL</name>
<feature type="region of interest" description="Disordered" evidence="1">
    <location>
        <begin position="37"/>
        <end position="71"/>
    </location>
</feature>
<sequence>MGEKATLRLARQELEDLYLGVPDDSVDLTFKDLASSSLPAPATAVVSSKLSPVHEGDGDPDEHKKKKTGGCALSRSSTNIFTYRPLEADRYDAGGSGGGALGAGGGALLQLSPPSPAAPPQKARFVVPHHVDDDDDYVDRYHHAAPTAGTAGEGTAGGRRIRSSHVADDDDAARGGGHRERRGAVHSRGNNYRRPGIPHSNMCALCNNYVYLFRHRCLVCGRVYCRRCVGAGMGDMTEGRKCVDCLGRRYSHRYIHRAGDAAGGCGILCCFWGYYPDAKAVTAQELIWAEKGPAPRRRPPRPAAGMSSASYGGSGYYSSTVNSASMSSINMNHSDGSIAMMINGGGHRHASSGGMPASASSSFVAAFPHNPHALPL</sequence>
<evidence type="ECO:0000313" key="3">
    <source>
        <dbReference type="Proteomes" id="UP001497457"/>
    </source>
</evidence>
<dbReference type="PANTHER" id="PTHR36486">
    <property type="entry name" value="OS01G0977800 PROTEIN"/>
    <property type="match status" value="1"/>
</dbReference>
<dbReference type="EMBL" id="OZ075141">
    <property type="protein sequence ID" value="CAL5034176.1"/>
    <property type="molecule type" value="Genomic_DNA"/>
</dbReference>
<gene>
    <name evidence="2" type="ORF">URODEC1_LOCUS82981</name>
</gene>
<feature type="region of interest" description="Disordered" evidence="1">
    <location>
        <begin position="145"/>
        <end position="192"/>
    </location>
</feature>
<dbReference type="PANTHER" id="PTHR36486:SF2">
    <property type="entry name" value="OS01G0977800 PROTEIN"/>
    <property type="match status" value="1"/>
</dbReference>
<accession>A0ABC9D925</accession>
<dbReference type="Proteomes" id="UP001497457">
    <property type="component" value="Chromosome 31b"/>
</dbReference>
<feature type="compositionally biased region" description="Low complexity" evidence="1">
    <location>
        <begin position="37"/>
        <end position="48"/>
    </location>
</feature>
<reference evidence="3" key="1">
    <citation type="submission" date="2024-06" db="EMBL/GenBank/DDBJ databases">
        <authorList>
            <person name="Ryan C."/>
        </authorList>
    </citation>
    <scope>NUCLEOTIDE SEQUENCE [LARGE SCALE GENOMIC DNA]</scope>
</reference>
<protein>
    <recommendedName>
        <fullName evidence="4">FYVE-type domain-containing protein</fullName>
    </recommendedName>
</protein>
<dbReference type="AlphaFoldDB" id="A0ABC9D925"/>
<evidence type="ECO:0008006" key="4">
    <source>
        <dbReference type="Google" id="ProtNLM"/>
    </source>
</evidence>
<evidence type="ECO:0000313" key="2">
    <source>
        <dbReference type="EMBL" id="CAL5034176.1"/>
    </source>
</evidence>
<proteinExistence type="predicted"/>
<reference evidence="2 3" key="2">
    <citation type="submission" date="2024-10" db="EMBL/GenBank/DDBJ databases">
        <authorList>
            <person name="Ryan C."/>
        </authorList>
    </citation>
    <scope>NUCLEOTIDE SEQUENCE [LARGE SCALE GENOMIC DNA]</scope>
</reference>